<dbReference type="EMBL" id="CP035544">
    <property type="protein sequence ID" value="QBA64340.1"/>
    <property type="molecule type" value="Genomic_DNA"/>
</dbReference>
<feature type="domain" description="Thioredoxin" evidence="1">
    <location>
        <begin position="332"/>
        <end position="460"/>
    </location>
</feature>
<organism evidence="2 3">
    <name type="scientific">Muriicola soli</name>
    <dbReference type="NCBI Taxonomy" id="2507538"/>
    <lineage>
        <taxon>Bacteria</taxon>
        <taxon>Pseudomonadati</taxon>
        <taxon>Bacteroidota</taxon>
        <taxon>Flavobacteriia</taxon>
        <taxon>Flavobacteriales</taxon>
        <taxon>Flavobacteriaceae</taxon>
        <taxon>Muriicola</taxon>
    </lineage>
</organism>
<dbReference type="OrthoDB" id="1146847at2"/>
<proteinExistence type="predicted"/>
<dbReference type="Gene3D" id="3.40.30.10">
    <property type="entry name" value="Glutaredoxin"/>
    <property type="match status" value="1"/>
</dbReference>
<evidence type="ECO:0000313" key="3">
    <source>
        <dbReference type="Proteomes" id="UP000290889"/>
    </source>
</evidence>
<dbReference type="Proteomes" id="UP000290889">
    <property type="component" value="Chromosome"/>
</dbReference>
<dbReference type="SUPFAM" id="SSF52833">
    <property type="entry name" value="Thioredoxin-like"/>
    <property type="match status" value="1"/>
</dbReference>
<name>A0A411EA53_9FLAO</name>
<gene>
    <name evidence="2" type="ORF">EQY75_07225</name>
</gene>
<keyword evidence="3" id="KW-1185">Reference proteome</keyword>
<protein>
    <submittedName>
        <fullName evidence="2">Redoxin domain-containing protein</fullName>
    </submittedName>
</protein>
<reference evidence="2 3" key="1">
    <citation type="submission" date="2019-01" db="EMBL/GenBank/DDBJ databases">
        <title>Muriicola soli sp. nov., isolated from soil.</title>
        <authorList>
            <person name="Kang H.J."/>
            <person name="Kim S.B."/>
        </authorList>
    </citation>
    <scope>NUCLEOTIDE SEQUENCE [LARGE SCALE GENOMIC DNA]</scope>
    <source>
        <strain evidence="2 3">MMS17-SY002</strain>
    </source>
</reference>
<dbReference type="PROSITE" id="PS51352">
    <property type="entry name" value="THIOREDOXIN_2"/>
    <property type="match status" value="1"/>
</dbReference>
<evidence type="ECO:0000313" key="2">
    <source>
        <dbReference type="EMBL" id="QBA64340.1"/>
    </source>
</evidence>
<evidence type="ECO:0000259" key="1">
    <source>
        <dbReference type="PROSITE" id="PS51352"/>
    </source>
</evidence>
<sequence>MNRLLLLSSLVFLTWSCQQNNGNPNRVFFAGEIVNPTSDHVILFRGEEALDTAMLDKDNRFSFSLDSVSEGLHHFVHRPESQYIYLENGDSLQIRLNTSDFDESLVYSGQGEEVNNFILEMFLSREDERELIQSYYYLEPGEFQMKIDSLRKSKLDLFEQIQTEFEISAKASDLARAFVEYSSNISMEAYPFYHRKRSGEGEIHDLPVTFYDYRKNISYNNHDFTYLRPYYNFMKYHIGNLAYNHCKQNCPKDMNSASRHLHSNQHKLFLIDSLFTQKDLRDNLFRSVAIDYLLKHDNEENTVEFIESFKKYSENNAHSEEIYTLYQSILKMQPLKELPNFTVYNYDDEAIEISDIESKDTVVFYFWSGSQPGHFRNLMKRVAELKSQYPNHQFIGLNMKTDKANWKNMVKTHGLDPLEQYWTEDFDKTVNTLIVYDPNKAIVAKDGKIVDAFSNIFRSF</sequence>
<dbReference type="InterPro" id="IPR036249">
    <property type="entry name" value="Thioredoxin-like_sf"/>
</dbReference>
<dbReference type="RefSeq" id="WP_129604353.1">
    <property type="nucleotide sequence ID" value="NZ_CP035544.1"/>
</dbReference>
<dbReference type="InterPro" id="IPR013766">
    <property type="entry name" value="Thioredoxin_domain"/>
</dbReference>
<dbReference type="AlphaFoldDB" id="A0A411EA53"/>
<dbReference type="KEGG" id="mur:EQY75_07225"/>
<accession>A0A411EA53</accession>